<evidence type="ECO:0000313" key="18">
    <source>
        <dbReference type="Proteomes" id="UP000467841"/>
    </source>
</evidence>
<evidence type="ECO:0000256" key="13">
    <source>
        <dbReference type="ARBA" id="ARBA00048679"/>
    </source>
</evidence>
<dbReference type="EC" id="2.7.11.1" evidence="2"/>
<dbReference type="InterPro" id="IPR017441">
    <property type="entry name" value="Protein_kinase_ATP_BS"/>
</dbReference>
<reference evidence="17" key="1">
    <citation type="submission" date="2020-01" db="EMBL/GenBank/DDBJ databases">
        <authorList>
            <person name="Mishra B."/>
        </authorList>
    </citation>
    <scope>NUCLEOTIDE SEQUENCE [LARGE SCALE GENOMIC DNA]</scope>
</reference>
<dbReference type="SUPFAM" id="SSF56112">
    <property type="entry name" value="Protein kinase-like (PK-like)"/>
    <property type="match status" value="1"/>
</dbReference>
<dbReference type="InterPro" id="IPR001245">
    <property type="entry name" value="Ser-Thr/Tyr_kinase_cat_dom"/>
</dbReference>
<dbReference type="InterPro" id="IPR011009">
    <property type="entry name" value="Kinase-like_dom_sf"/>
</dbReference>
<gene>
    <name evidence="17" type="ORF">MERR_LOCUS20692</name>
</gene>
<evidence type="ECO:0000256" key="5">
    <source>
        <dbReference type="ARBA" id="ARBA00022679"/>
    </source>
</evidence>
<accession>A0A6D2IW79</accession>
<evidence type="ECO:0000256" key="1">
    <source>
        <dbReference type="ARBA" id="ARBA00004167"/>
    </source>
</evidence>
<name>A0A6D2IW79_9BRAS</name>
<dbReference type="OrthoDB" id="4062651at2759"/>
<dbReference type="InterPro" id="IPR000719">
    <property type="entry name" value="Prot_kinase_dom"/>
</dbReference>
<keyword evidence="9 14" id="KW-0067">ATP-binding</keyword>
<comment type="subcellular location">
    <subcellularLocation>
        <location evidence="1">Membrane</location>
        <topology evidence="1">Single-pass membrane protein</topology>
    </subcellularLocation>
</comment>
<dbReference type="EMBL" id="CACVBM020001132">
    <property type="protein sequence ID" value="CAA7033457.1"/>
    <property type="molecule type" value="Genomic_DNA"/>
</dbReference>
<dbReference type="GO" id="GO:0016020">
    <property type="term" value="C:membrane"/>
    <property type="evidence" value="ECO:0007669"/>
    <property type="project" value="UniProtKB-SubCell"/>
</dbReference>
<dbReference type="InterPro" id="IPR052232">
    <property type="entry name" value="RLK_Ser/Thr-Kinase"/>
</dbReference>
<dbReference type="GO" id="GO:0004674">
    <property type="term" value="F:protein serine/threonine kinase activity"/>
    <property type="evidence" value="ECO:0007669"/>
    <property type="project" value="UniProtKB-KW"/>
</dbReference>
<keyword evidence="18" id="KW-1185">Reference proteome</keyword>
<proteinExistence type="predicted"/>
<evidence type="ECO:0000256" key="15">
    <source>
        <dbReference type="SAM" id="Phobius"/>
    </source>
</evidence>
<evidence type="ECO:0000256" key="2">
    <source>
        <dbReference type="ARBA" id="ARBA00012513"/>
    </source>
</evidence>
<keyword evidence="5" id="KW-0808">Transferase</keyword>
<evidence type="ECO:0000256" key="11">
    <source>
        <dbReference type="ARBA" id="ARBA00023136"/>
    </source>
</evidence>
<keyword evidence="8" id="KW-0418">Kinase</keyword>
<keyword evidence="3" id="KW-0723">Serine/threonine-protein kinase</keyword>
<dbReference type="PROSITE" id="PS00107">
    <property type="entry name" value="PROTEIN_KINASE_ATP"/>
    <property type="match status" value="1"/>
</dbReference>
<keyword evidence="11 15" id="KW-0472">Membrane</keyword>
<dbReference type="Gene3D" id="1.10.510.10">
    <property type="entry name" value="Transferase(Phosphotransferase) domain 1"/>
    <property type="match status" value="2"/>
</dbReference>
<sequence>MRMLEIFLFHTLTDSSFLSPQRLRVMNRIISSQRSDLILHKLSQHTSFFGIKLWILITASASVAFLLALIVSVSLCFIFHRRRCQQEPFRLKSNLCLPLSHIPLNPYNRFVNDVESHRISYVGRYSAHLPYYTHSFSSTGGFGSFTVFTFIEIQSITNGFAEENLIGKGESSMVYLGILMGTVTVAVKRLFPIHQRYEDNYFITRAEMIANVRHRNVMRLLGYCIEGDERVLVYEYAEKGDLHEWLHGSSGRNQPLTWRNRMNIIQGVAKGLAYFHEDIEPRITHQDIRPTKILLDHQWNPKIILSIPSHSDIPMNSAFLPSSTNLDDKIDVHCFGTLIMELVSGRVSVDQNSPNIYLEDWIKGMVANHMIVDVLDPKLPEFPTVKELKRIVLIALRCVDPEIEQRPKMGDVIHMLQPHDLLLSSTAIHKPQKITRTNEVSAISIRT</sequence>
<evidence type="ECO:0000256" key="14">
    <source>
        <dbReference type="PROSITE-ProRule" id="PRU10141"/>
    </source>
</evidence>
<evidence type="ECO:0000256" key="4">
    <source>
        <dbReference type="ARBA" id="ARBA00022553"/>
    </source>
</evidence>
<dbReference type="GO" id="GO:0005524">
    <property type="term" value="F:ATP binding"/>
    <property type="evidence" value="ECO:0007669"/>
    <property type="project" value="UniProtKB-UniRule"/>
</dbReference>
<dbReference type="Gene3D" id="3.30.200.20">
    <property type="entry name" value="Phosphorylase Kinase, domain 1"/>
    <property type="match status" value="1"/>
</dbReference>
<evidence type="ECO:0000256" key="3">
    <source>
        <dbReference type="ARBA" id="ARBA00022527"/>
    </source>
</evidence>
<comment type="catalytic activity">
    <reaction evidence="12">
        <text>L-threonyl-[protein] + ATP = O-phospho-L-threonyl-[protein] + ADP + H(+)</text>
        <dbReference type="Rhea" id="RHEA:46608"/>
        <dbReference type="Rhea" id="RHEA-COMP:11060"/>
        <dbReference type="Rhea" id="RHEA-COMP:11605"/>
        <dbReference type="ChEBI" id="CHEBI:15378"/>
        <dbReference type="ChEBI" id="CHEBI:30013"/>
        <dbReference type="ChEBI" id="CHEBI:30616"/>
        <dbReference type="ChEBI" id="CHEBI:61977"/>
        <dbReference type="ChEBI" id="CHEBI:456216"/>
        <dbReference type="EC" id="2.7.11.1"/>
    </reaction>
</comment>
<comment type="caution">
    <text evidence="17">The sequence shown here is derived from an EMBL/GenBank/DDBJ whole genome shotgun (WGS) entry which is preliminary data.</text>
</comment>
<feature type="transmembrane region" description="Helical" evidence="15">
    <location>
        <begin position="53"/>
        <end position="80"/>
    </location>
</feature>
<dbReference type="PROSITE" id="PS50011">
    <property type="entry name" value="PROTEIN_KINASE_DOM"/>
    <property type="match status" value="1"/>
</dbReference>
<feature type="domain" description="Protein kinase" evidence="16">
    <location>
        <begin position="160"/>
        <end position="447"/>
    </location>
</feature>
<evidence type="ECO:0000259" key="16">
    <source>
        <dbReference type="PROSITE" id="PS50011"/>
    </source>
</evidence>
<evidence type="ECO:0000256" key="7">
    <source>
        <dbReference type="ARBA" id="ARBA00022741"/>
    </source>
</evidence>
<keyword evidence="7 14" id="KW-0547">Nucleotide-binding</keyword>
<protein>
    <recommendedName>
        <fullName evidence="2">non-specific serine/threonine protein kinase</fullName>
        <ecNumber evidence="2">2.7.11.1</ecNumber>
    </recommendedName>
</protein>
<evidence type="ECO:0000256" key="10">
    <source>
        <dbReference type="ARBA" id="ARBA00022989"/>
    </source>
</evidence>
<evidence type="ECO:0000313" key="17">
    <source>
        <dbReference type="EMBL" id="CAA7033457.1"/>
    </source>
</evidence>
<dbReference type="Proteomes" id="UP000467841">
    <property type="component" value="Unassembled WGS sequence"/>
</dbReference>
<feature type="transmembrane region" description="Helical" evidence="15">
    <location>
        <begin position="173"/>
        <end position="191"/>
    </location>
</feature>
<evidence type="ECO:0000256" key="8">
    <source>
        <dbReference type="ARBA" id="ARBA00022777"/>
    </source>
</evidence>
<evidence type="ECO:0000256" key="9">
    <source>
        <dbReference type="ARBA" id="ARBA00022840"/>
    </source>
</evidence>
<dbReference type="PANTHER" id="PTHR47984">
    <property type="entry name" value="OS01G0323000 PROTEIN"/>
    <property type="match status" value="1"/>
</dbReference>
<dbReference type="AlphaFoldDB" id="A0A6D2IW79"/>
<keyword evidence="10 15" id="KW-1133">Transmembrane helix</keyword>
<dbReference type="PANTHER" id="PTHR47984:SF15">
    <property type="entry name" value="PROTEIN KINASE DOMAIN-CONTAINING PROTEIN"/>
    <property type="match status" value="1"/>
</dbReference>
<organism evidence="17 18">
    <name type="scientific">Microthlaspi erraticum</name>
    <dbReference type="NCBI Taxonomy" id="1685480"/>
    <lineage>
        <taxon>Eukaryota</taxon>
        <taxon>Viridiplantae</taxon>
        <taxon>Streptophyta</taxon>
        <taxon>Embryophyta</taxon>
        <taxon>Tracheophyta</taxon>
        <taxon>Spermatophyta</taxon>
        <taxon>Magnoliopsida</taxon>
        <taxon>eudicotyledons</taxon>
        <taxon>Gunneridae</taxon>
        <taxon>Pentapetalae</taxon>
        <taxon>rosids</taxon>
        <taxon>malvids</taxon>
        <taxon>Brassicales</taxon>
        <taxon>Brassicaceae</taxon>
        <taxon>Coluteocarpeae</taxon>
        <taxon>Microthlaspi</taxon>
    </lineage>
</organism>
<keyword evidence="4" id="KW-0597">Phosphoprotein</keyword>
<evidence type="ECO:0000256" key="12">
    <source>
        <dbReference type="ARBA" id="ARBA00047899"/>
    </source>
</evidence>
<evidence type="ECO:0000256" key="6">
    <source>
        <dbReference type="ARBA" id="ARBA00022692"/>
    </source>
</evidence>
<dbReference type="Pfam" id="PF07714">
    <property type="entry name" value="PK_Tyr_Ser-Thr"/>
    <property type="match status" value="1"/>
</dbReference>
<comment type="catalytic activity">
    <reaction evidence="13">
        <text>L-seryl-[protein] + ATP = O-phospho-L-seryl-[protein] + ADP + H(+)</text>
        <dbReference type="Rhea" id="RHEA:17989"/>
        <dbReference type="Rhea" id="RHEA-COMP:9863"/>
        <dbReference type="Rhea" id="RHEA-COMP:11604"/>
        <dbReference type="ChEBI" id="CHEBI:15378"/>
        <dbReference type="ChEBI" id="CHEBI:29999"/>
        <dbReference type="ChEBI" id="CHEBI:30616"/>
        <dbReference type="ChEBI" id="CHEBI:83421"/>
        <dbReference type="ChEBI" id="CHEBI:456216"/>
        <dbReference type="EC" id="2.7.11.1"/>
    </reaction>
</comment>
<keyword evidence="6 15" id="KW-0812">Transmembrane</keyword>
<feature type="binding site" evidence="14">
    <location>
        <position position="188"/>
    </location>
    <ligand>
        <name>ATP</name>
        <dbReference type="ChEBI" id="CHEBI:30616"/>
    </ligand>
</feature>